<dbReference type="EMBL" id="PGOL01003762">
    <property type="protein sequence ID" value="PKI39788.1"/>
    <property type="molecule type" value="Genomic_DNA"/>
</dbReference>
<name>A0A2I0I732_PUNGR</name>
<evidence type="ECO:0000313" key="2">
    <source>
        <dbReference type="Proteomes" id="UP000233551"/>
    </source>
</evidence>
<keyword evidence="2" id="KW-1185">Reference proteome</keyword>
<protein>
    <submittedName>
        <fullName evidence="1">Uncharacterized protein</fullName>
    </submittedName>
</protein>
<gene>
    <name evidence="1" type="ORF">CRG98_039833</name>
</gene>
<proteinExistence type="predicted"/>
<sequence length="128" mass="14182">MGTKHFSPGIFDALIYVQVFATSSVPTLLRTVISTVDSAVLGIVPPWFLADTGEGIFKEFTISWFHFIRLSHRTSLIIPHLVGEGIPGGPVPFQKQRSELLSIWSDGPLMPHVSPAKYHDRVPGHRSH</sequence>
<organism evidence="1 2">
    <name type="scientific">Punica granatum</name>
    <name type="common">Pomegranate</name>
    <dbReference type="NCBI Taxonomy" id="22663"/>
    <lineage>
        <taxon>Eukaryota</taxon>
        <taxon>Viridiplantae</taxon>
        <taxon>Streptophyta</taxon>
        <taxon>Embryophyta</taxon>
        <taxon>Tracheophyta</taxon>
        <taxon>Spermatophyta</taxon>
        <taxon>Magnoliopsida</taxon>
        <taxon>eudicotyledons</taxon>
        <taxon>Gunneridae</taxon>
        <taxon>Pentapetalae</taxon>
        <taxon>rosids</taxon>
        <taxon>malvids</taxon>
        <taxon>Myrtales</taxon>
        <taxon>Lythraceae</taxon>
        <taxon>Punica</taxon>
    </lineage>
</organism>
<dbReference type="AlphaFoldDB" id="A0A2I0I732"/>
<accession>A0A2I0I732</accession>
<reference evidence="1 2" key="1">
    <citation type="submission" date="2017-11" db="EMBL/GenBank/DDBJ databases">
        <title>De-novo sequencing of pomegranate (Punica granatum L.) genome.</title>
        <authorList>
            <person name="Akparov Z."/>
            <person name="Amiraslanov A."/>
            <person name="Hajiyeva S."/>
            <person name="Abbasov M."/>
            <person name="Kaur K."/>
            <person name="Hamwieh A."/>
            <person name="Solovyev V."/>
            <person name="Salamov A."/>
            <person name="Braich B."/>
            <person name="Kosarev P."/>
            <person name="Mahmoud A."/>
            <person name="Hajiyev E."/>
            <person name="Babayeva S."/>
            <person name="Izzatullayeva V."/>
            <person name="Mammadov A."/>
            <person name="Mammadov A."/>
            <person name="Sharifova S."/>
            <person name="Ojaghi J."/>
            <person name="Eynullazada K."/>
            <person name="Bayramov B."/>
            <person name="Abdulazimova A."/>
            <person name="Shahmuradov I."/>
        </authorList>
    </citation>
    <scope>NUCLEOTIDE SEQUENCE [LARGE SCALE GENOMIC DNA]</scope>
    <source>
        <strain evidence="2">cv. AG2017</strain>
        <tissue evidence="1">Leaf</tissue>
    </source>
</reference>
<evidence type="ECO:0000313" key="1">
    <source>
        <dbReference type="EMBL" id="PKI39788.1"/>
    </source>
</evidence>
<comment type="caution">
    <text evidence="1">The sequence shown here is derived from an EMBL/GenBank/DDBJ whole genome shotgun (WGS) entry which is preliminary data.</text>
</comment>
<dbReference type="Proteomes" id="UP000233551">
    <property type="component" value="Unassembled WGS sequence"/>
</dbReference>